<sequence>MGNSPFAPRSAKFEVSADGSYTIPTEAAIKLVRNMFEGVGVDRLRADRYFLNLPFSDVSQLDDTDLAEAIAVGLNYLTDPMREQAAIKDALLKQLDTQFSRKNGRFIYSVGSSYKMVWPNHRTLAH</sequence>
<protein>
    <submittedName>
        <fullName evidence="1">Uncharacterized protein</fullName>
    </submittedName>
</protein>
<organism evidence="1 2">
    <name type="scientific">Duganella fentianensis</name>
    <dbReference type="NCBI Taxonomy" id="2692177"/>
    <lineage>
        <taxon>Bacteria</taxon>
        <taxon>Pseudomonadati</taxon>
        <taxon>Pseudomonadota</taxon>
        <taxon>Betaproteobacteria</taxon>
        <taxon>Burkholderiales</taxon>
        <taxon>Oxalobacteraceae</taxon>
        <taxon>Telluria group</taxon>
        <taxon>Duganella</taxon>
    </lineage>
</organism>
<evidence type="ECO:0000313" key="2">
    <source>
        <dbReference type="Proteomes" id="UP000444316"/>
    </source>
</evidence>
<dbReference type="Proteomes" id="UP000444316">
    <property type="component" value="Unassembled WGS sequence"/>
</dbReference>
<comment type="caution">
    <text evidence="1">The sequence shown here is derived from an EMBL/GenBank/DDBJ whole genome shotgun (WGS) entry which is preliminary data.</text>
</comment>
<keyword evidence="2" id="KW-1185">Reference proteome</keyword>
<reference evidence="1" key="1">
    <citation type="submission" date="2019-12" db="EMBL/GenBank/DDBJ databases">
        <title>Novel species isolated from a subtropical stream in China.</title>
        <authorList>
            <person name="Lu H."/>
        </authorList>
    </citation>
    <scope>NUCLEOTIDE SEQUENCE [LARGE SCALE GENOMIC DNA]</scope>
    <source>
        <strain evidence="1">FT93W</strain>
    </source>
</reference>
<gene>
    <name evidence="1" type="ORF">GTP23_20550</name>
</gene>
<proteinExistence type="predicted"/>
<accession>A0A845I2H9</accession>
<dbReference type="RefSeq" id="WP_161036848.1">
    <property type="nucleotide sequence ID" value="NZ_WWCL01000005.1"/>
</dbReference>
<dbReference type="AlphaFoldDB" id="A0A845I2H9"/>
<evidence type="ECO:0000313" key="1">
    <source>
        <dbReference type="EMBL" id="MYN47439.1"/>
    </source>
</evidence>
<dbReference type="EMBL" id="WWCL01000005">
    <property type="protein sequence ID" value="MYN47439.1"/>
    <property type="molecule type" value="Genomic_DNA"/>
</dbReference>
<name>A0A845I2H9_9BURK</name>